<keyword evidence="3" id="KW-0472">Membrane</keyword>
<proteinExistence type="predicted"/>
<sequence>MLKAHNGDVNTQIWRGCYCFMVQAGLRGPERCLEALWCCFGGSWGFLGVSWGSQGCLGAEAEDNPPWSLAALGGVLGGFLGNLAAAGKMGGWWLWWRRMSKGAVVGQAGKGEGGWLWRRQASTGGRGPGRQQAKEEGAGALGSGGQARAVWESCGINNFKPRASYKNQPVRADDIPFMTKSPKILFSLSQPSSTNPVIRFTSIFDHCSTLFECVIHSRIHHRCQLSNPVLLFTITLSQFPLFLVCFFSLFPLLFRSPHPDTSHFPSISGMILFLFCLCCSWLFLIFFSNFNGHQHADTFLKTSRFSNQTSGSIYAMELDNQVPVNIIWVLIMGYQFFTHHLELRNFYILYTLIFRIINKICKMEKWKKTAKNFEGQMKEHQTQKVKLSHESAWGISGMLCYLNQDAIMNTLGSWNNSNISEIIASKLIHKPLIGEQIISDTLFLQIYQLEGALEVILNFSRGKKIRSASYRRRGRTHKRQCGKKKCLSECPSLMCVKYPLASLQKTSRLTLSLYTQNSRSFPPTTQPLLPQLLPIPAPIEFPHP</sequence>
<dbReference type="AlphaFoldDB" id="A0A0L6VAN1"/>
<evidence type="ECO:0000256" key="2">
    <source>
        <dbReference type="SAM" id="MobiDB-lite"/>
    </source>
</evidence>
<feature type="transmembrane region" description="Helical" evidence="3">
    <location>
        <begin position="322"/>
        <end position="337"/>
    </location>
</feature>
<dbReference type="EMBL" id="LAVV01006922">
    <property type="protein sequence ID" value="KNZ57774.1"/>
    <property type="molecule type" value="Genomic_DNA"/>
</dbReference>
<keyword evidence="3" id="KW-0812">Transmembrane</keyword>
<feature type="transmembrane region" description="Helical" evidence="3">
    <location>
        <begin position="67"/>
        <end position="95"/>
    </location>
</feature>
<comment type="caution">
    <text evidence="4">The sequence shown here is derived from an EMBL/GenBank/DDBJ whole genome shotgun (WGS) entry which is preliminary data.</text>
</comment>
<feature type="transmembrane region" description="Helical" evidence="3">
    <location>
        <begin position="229"/>
        <end position="254"/>
    </location>
</feature>
<name>A0A0L6VAN1_9BASI</name>
<evidence type="ECO:0000313" key="4">
    <source>
        <dbReference type="EMBL" id="KNZ57774.1"/>
    </source>
</evidence>
<reference evidence="4 5" key="1">
    <citation type="submission" date="2015-08" db="EMBL/GenBank/DDBJ databases">
        <title>Next Generation Sequencing and Analysis of the Genome of Puccinia sorghi L Schw, the Causal Agent of Maize Common Rust.</title>
        <authorList>
            <person name="Rochi L."/>
            <person name="Burguener G."/>
            <person name="Darino M."/>
            <person name="Turjanski A."/>
            <person name="Kreff E."/>
            <person name="Dieguez M.J."/>
            <person name="Sacco F."/>
        </authorList>
    </citation>
    <scope>NUCLEOTIDE SEQUENCE [LARGE SCALE GENOMIC DNA]</scope>
    <source>
        <strain evidence="4 5">RO10H11247</strain>
    </source>
</reference>
<gene>
    <name evidence="4" type="ORF">VP01_2076g1</name>
</gene>
<dbReference type="Proteomes" id="UP000037035">
    <property type="component" value="Unassembled WGS sequence"/>
</dbReference>
<keyword evidence="1" id="KW-0175">Coiled coil</keyword>
<evidence type="ECO:0000256" key="3">
    <source>
        <dbReference type="SAM" id="Phobius"/>
    </source>
</evidence>
<evidence type="ECO:0000313" key="5">
    <source>
        <dbReference type="Proteomes" id="UP000037035"/>
    </source>
</evidence>
<evidence type="ECO:0000256" key="1">
    <source>
        <dbReference type="SAM" id="Coils"/>
    </source>
</evidence>
<feature type="coiled-coil region" evidence="1">
    <location>
        <begin position="363"/>
        <end position="390"/>
    </location>
</feature>
<feature type="transmembrane region" description="Helical" evidence="3">
    <location>
        <begin position="266"/>
        <end position="287"/>
    </location>
</feature>
<keyword evidence="5" id="KW-1185">Reference proteome</keyword>
<keyword evidence="3" id="KW-1133">Transmembrane helix</keyword>
<dbReference type="VEuPathDB" id="FungiDB:VP01_2076g1"/>
<feature type="region of interest" description="Disordered" evidence="2">
    <location>
        <begin position="118"/>
        <end position="144"/>
    </location>
</feature>
<protein>
    <submittedName>
        <fullName evidence="4">Uncharacterized protein</fullName>
    </submittedName>
</protein>
<accession>A0A0L6VAN1</accession>
<organism evidence="4 5">
    <name type="scientific">Puccinia sorghi</name>
    <dbReference type="NCBI Taxonomy" id="27349"/>
    <lineage>
        <taxon>Eukaryota</taxon>
        <taxon>Fungi</taxon>
        <taxon>Dikarya</taxon>
        <taxon>Basidiomycota</taxon>
        <taxon>Pucciniomycotina</taxon>
        <taxon>Pucciniomycetes</taxon>
        <taxon>Pucciniales</taxon>
        <taxon>Pucciniaceae</taxon>
        <taxon>Puccinia</taxon>
    </lineage>
</organism>